<evidence type="ECO:0000313" key="1">
    <source>
        <dbReference type="EMBL" id="QTD44265.1"/>
    </source>
</evidence>
<dbReference type="AlphaFoldDB" id="A0A975H2K0"/>
<protein>
    <recommendedName>
        <fullName evidence="3">Tetratricopeptide repeat protein</fullName>
    </recommendedName>
</protein>
<dbReference type="KEGG" id="otd:J1M35_14225"/>
<evidence type="ECO:0000313" key="2">
    <source>
        <dbReference type="Proteomes" id="UP000663903"/>
    </source>
</evidence>
<reference evidence="1" key="1">
    <citation type="submission" date="2021-03" db="EMBL/GenBank/DDBJ databases">
        <title>Ottowia sp. 27C isolated from the cloaca of a Giant Asian pond turtle (Heosemys grandis).</title>
        <authorList>
            <person name="Spergser J."/>
            <person name="Busse H.-J."/>
        </authorList>
    </citation>
    <scope>NUCLEOTIDE SEQUENCE</scope>
    <source>
        <strain evidence="1">27C</strain>
    </source>
</reference>
<keyword evidence="2" id="KW-1185">Reference proteome</keyword>
<sequence>MAQAVLSGDLLDSFLDEMQTVLQGAPSHPAKRQQVVDAVWAQLQQQESLLRPKDMDSLQQLHQLALALRQPAFSQRLLATHGAGAVNRVPDPQAQYEASIRLAFMQAEAVQQQWPEAAPDAAPAPEFTAALNAAAQAIAAPAASMQSLDAWHQLADWAERCRVHTLTRRCAEGIHAIGVVDPERAAWRSLDRARLHLQLGRSHLAEGDADAARREGQAAYDALSQAPSDQDIDHDDWLACVAELAPLMPERLHALCAQVRAAYPRELAPGMRRQCEVKLARIEAAVLQQQGDLAAALAKAQLGRFDCSDEDEDLFTPQVLGWLQQAGPWDTLAELVFENVWNVRPGVFEQAAGIVREQLAGGQHPSHLWPLAQAHARLEADFRASKSGQDAEQALADALAASRQIKPGNVEADLVEGYWLCKQRRNLLALGKALPLLERAAREAPQHCNADVARFLIQARIQVQGMQEGLALPPPPAQAAGWAYSLGNMMYFDDEDISEQCKNKGKWPQDKGLELAIHYHRLGLQRFESFFATGQGLFRDGDAHVYSMLCNNLGIELRTLGVEHVDEAIALHRKGLATSPFAEHLNSIMRCHKLAGRHAELIDAAEELWRFSEQYGFSRHDPSGYIEWVLLALYYTDRDAEVSIWLPRLDGWWRALDEDERAEFNESYHIALNAALRNMAYVNLNDALTRLHAVADDMRALQSAELTRLLGDNFEVCHDLDTAMRLYREALALAQREANERELGLIPEAIAKCQAAIDERDKAAEKAKPWWKPW</sequence>
<proteinExistence type="predicted"/>
<organism evidence="1 2">
    <name type="scientific">Ottowia testudinis</name>
    <dbReference type="NCBI Taxonomy" id="2816950"/>
    <lineage>
        <taxon>Bacteria</taxon>
        <taxon>Pseudomonadati</taxon>
        <taxon>Pseudomonadota</taxon>
        <taxon>Betaproteobacteria</taxon>
        <taxon>Burkholderiales</taxon>
        <taxon>Comamonadaceae</taxon>
        <taxon>Ottowia</taxon>
    </lineage>
</organism>
<dbReference type="EMBL" id="CP071796">
    <property type="protein sequence ID" value="QTD44265.1"/>
    <property type="molecule type" value="Genomic_DNA"/>
</dbReference>
<accession>A0A975H2K0</accession>
<name>A0A975H2K0_9BURK</name>
<evidence type="ECO:0008006" key="3">
    <source>
        <dbReference type="Google" id="ProtNLM"/>
    </source>
</evidence>
<gene>
    <name evidence="1" type="ORF">J1M35_14225</name>
</gene>
<dbReference type="RefSeq" id="WP_208007832.1">
    <property type="nucleotide sequence ID" value="NZ_CP071796.1"/>
</dbReference>
<dbReference type="Proteomes" id="UP000663903">
    <property type="component" value="Chromosome"/>
</dbReference>